<dbReference type="SMART" id="SM00382">
    <property type="entry name" value="AAA"/>
    <property type="match status" value="1"/>
</dbReference>
<dbReference type="InterPro" id="IPR003593">
    <property type="entry name" value="AAA+_ATPase"/>
</dbReference>
<dbReference type="PATRIC" id="fig|52689.4.peg.2019"/>
<dbReference type="Proteomes" id="UP000036873">
    <property type="component" value="Unassembled WGS sequence"/>
</dbReference>
<evidence type="ECO:0000256" key="1">
    <source>
        <dbReference type="ARBA" id="ARBA00022448"/>
    </source>
</evidence>
<dbReference type="InterPro" id="IPR003439">
    <property type="entry name" value="ABC_transporter-like_ATP-bd"/>
</dbReference>
<dbReference type="InterPro" id="IPR027417">
    <property type="entry name" value="P-loop_NTPase"/>
</dbReference>
<dbReference type="PROSITE" id="PS00211">
    <property type="entry name" value="ABC_TRANSPORTER_1"/>
    <property type="match status" value="1"/>
</dbReference>
<dbReference type="SUPFAM" id="SSF52540">
    <property type="entry name" value="P-loop containing nucleoside triphosphate hydrolases"/>
    <property type="match status" value="1"/>
</dbReference>
<proteinExistence type="predicted"/>
<dbReference type="Gene3D" id="3.40.50.300">
    <property type="entry name" value="P-loop containing nucleotide triphosphate hydrolases"/>
    <property type="match status" value="1"/>
</dbReference>
<keyword evidence="2" id="KW-0547">Nucleotide-binding</keyword>
<dbReference type="InterPro" id="IPR051782">
    <property type="entry name" value="ABC_Transporter_VariousFunc"/>
</dbReference>
<sequence length="285" mass="32138">MENGRDILSVQNLNKSYEAFKLRDVSFTLKAGTIMGFIGRNGAGKTTTLKAMVNLVHADSGSVQYFGMDLQTREAEIKQRISFAFGGVDYYLQKKLGTITGVYKRFYDQWDEKAYENYLKMFALDPNKKIKELSQGMQVKYSLALALSHYAEILILDEPTSGLDPVSRDEILTIFEDVVDGNQASILFSTHITSDLDKCADDITYIKNGAILFSEDRDSFVDSYRLVEGPLDRLTEELKSVIMGFHQRRGEFSGMINTRDLKMAPGIKCSPADLEAIMVHMERKA</sequence>
<protein>
    <submittedName>
        <fullName evidence="5">ABC transporter ATP-binding protein</fullName>
    </submittedName>
</protein>
<dbReference type="PROSITE" id="PS50893">
    <property type="entry name" value="ABC_TRANSPORTER_2"/>
    <property type="match status" value="1"/>
</dbReference>
<gene>
    <name evidence="5" type="ORF">AKG39_13260</name>
</gene>
<dbReference type="GO" id="GO:0005524">
    <property type="term" value="F:ATP binding"/>
    <property type="evidence" value="ECO:0007669"/>
    <property type="project" value="UniProtKB-KW"/>
</dbReference>
<dbReference type="STRING" id="52689.AKG39_13260"/>
<reference evidence="6" key="1">
    <citation type="submission" date="2015-07" db="EMBL/GenBank/DDBJ databases">
        <title>Draft genome sequence of Acetobacterium bakii DSM 8293, a potential psychrophilic chemical producer through syngas fermentation.</title>
        <authorList>
            <person name="Song Y."/>
            <person name="Hwang S."/>
            <person name="Cho B.-K."/>
        </authorList>
    </citation>
    <scope>NUCLEOTIDE SEQUENCE [LARGE SCALE GENOMIC DNA]</scope>
    <source>
        <strain evidence="6">DSM 8239</strain>
    </source>
</reference>
<dbReference type="InterPro" id="IPR017871">
    <property type="entry name" value="ABC_transporter-like_CS"/>
</dbReference>
<evidence type="ECO:0000259" key="4">
    <source>
        <dbReference type="PROSITE" id="PS50893"/>
    </source>
</evidence>
<evidence type="ECO:0000313" key="6">
    <source>
        <dbReference type="Proteomes" id="UP000036873"/>
    </source>
</evidence>
<dbReference type="PANTHER" id="PTHR42939:SF3">
    <property type="entry name" value="ABC TRANSPORTER ATP-BINDING COMPONENT"/>
    <property type="match status" value="1"/>
</dbReference>
<dbReference type="EMBL" id="LGYO01000033">
    <property type="protein sequence ID" value="KNZ41272.1"/>
    <property type="molecule type" value="Genomic_DNA"/>
</dbReference>
<dbReference type="RefSeq" id="WP_050740879.1">
    <property type="nucleotide sequence ID" value="NZ_LGYO01000033.1"/>
</dbReference>
<dbReference type="PANTHER" id="PTHR42939">
    <property type="entry name" value="ABC TRANSPORTER ATP-BINDING PROTEIN ALBC-RELATED"/>
    <property type="match status" value="1"/>
</dbReference>
<accession>A0A0L6TYW0</accession>
<dbReference type="AlphaFoldDB" id="A0A0L6TYW0"/>
<comment type="caution">
    <text evidence="5">The sequence shown here is derived from an EMBL/GenBank/DDBJ whole genome shotgun (WGS) entry which is preliminary data.</text>
</comment>
<evidence type="ECO:0000256" key="2">
    <source>
        <dbReference type="ARBA" id="ARBA00022741"/>
    </source>
</evidence>
<dbReference type="GO" id="GO:0016887">
    <property type="term" value="F:ATP hydrolysis activity"/>
    <property type="evidence" value="ECO:0007669"/>
    <property type="project" value="InterPro"/>
</dbReference>
<feature type="domain" description="ABC transporter" evidence="4">
    <location>
        <begin position="2"/>
        <end position="233"/>
    </location>
</feature>
<name>A0A0L6TYW0_9FIRM</name>
<dbReference type="OrthoDB" id="9804819at2"/>
<organism evidence="5 6">
    <name type="scientific">Acetobacterium bakii</name>
    <dbReference type="NCBI Taxonomy" id="52689"/>
    <lineage>
        <taxon>Bacteria</taxon>
        <taxon>Bacillati</taxon>
        <taxon>Bacillota</taxon>
        <taxon>Clostridia</taxon>
        <taxon>Eubacteriales</taxon>
        <taxon>Eubacteriaceae</taxon>
        <taxon>Acetobacterium</taxon>
    </lineage>
</organism>
<dbReference type="CDD" id="cd03230">
    <property type="entry name" value="ABC_DR_subfamily_A"/>
    <property type="match status" value="1"/>
</dbReference>
<evidence type="ECO:0000313" key="5">
    <source>
        <dbReference type="EMBL" id="KNZ41272.1"/>
    </source>
</evidence>
<keyword evidence="3 5" id="KW-0067">ATP-binding</keyword>
<dbReference type="Pfam" id="PF00005">
    <property type="entry name" value="ABC_tran"/>
    <property type="match status" value="1"/>
</dbReference>
<evidence type="ECO:0000256" key="3">
    <source>
        <dbReference type="ARBA" id="ARBA00022840"/>
    </source>
</evidence>
<keyword evidence="6" id="KW-1185">Reference proteome</keyword>
<keyword evidence="1" id="KW-0813">Transport</keyword>